<keyword evidence="3" id="KW-0812">Transmembrane</keyword>
<dbReference type="AlphaFoldDB" id="A0A8H6Z5V8"/>
<keyword evidence="1" id="KW-0175">Coiled coil</keyword>
<protein>
    <submittedName>
        <fullName evidence="4">OTU domain-containing protein</fullName>
    </submittedName>
</protein>
<evidence type="ECO:0000313" key="5">
    <source>
        <dbReference type="Proteomes" id="UP000623467"/>
    </source>
</evidence>
<dbReference type="Proteomes" id="UP000623467">
    <property type="component" value="Unassembled WGS sequence"/>
</dbReference>
<feature type="compositionally biased region" description="Polar residues" evidence="2">
    <location>
        <begin position="23"/>
        <end position="32"/>
    </location>
</feature>
<dbReference type="PANTHER" id="PTHR42032">
    <property type="entry name" value="YALI0E30679P"/>
    <property type="match status" value="1"/>
</dbReference>
<sequence length="445" mass="47881">MAGSSTARPAPPTDAFAPAPPRSVSTADSSTRNGDDDEEGEELDEVEDGEELPTSFEATDDHDEEVEEDDHETSTARGEHDAHEDQRRANGHGDGDEAEHGEHEYADQHTPRPWYNPSLSVLFALAPPIGNWLTGGDHLKDFLLLALLVWYLHQLVEIPWSLYHAARPRVHRHSPLVHGPPNRRAARAVAALRTTELLLLALCVAAPVLGVTLLRSLASFSSPRGANGGTSVFALVTAIRPLRELVSRISSRTSTLHSIVHAHTSLSQQSTSASTELAELKEKISRLEAAVKELAGERRSGLCKGKEKEAASTSQGESGTACKTIFVPAPPKPRAPSSLSIITSWFASLPPAPLDPAPAPPPISPSGANGRRALDSIPEEGELFVFPPAASTSKSNSTPTIVHMQQRRHHPGVVELFRAWLAAGLALALYPLYFVLRPVQRLVGA</sequence>
<proteinExistence type="predicted"/>
<feature type="compositionally biased region" description="Basic and acidic residues" evidence="2">
    <location>
        <begin position="72"/>
        <end position="110"/>
    </location>
</feature>
<feature type="transmembrane region" description="Helical" evidence="3">
    <location>
        <begin position="416"/>
        <end position="436"/>
    </location>
</feature>
<evidence type="ECO:0000256" key="1">
    <source>
        <dbReference type="SAM" id="Coils"/>
    </source>
</evidence>
<feature type="compositionally biased region" description="Acidic residues" evidence="2">
    <location>
        <begin position="35"/>
        <end position="51"/>
    </location>
</feature>
<feature type="compositionally biased region" description="Basic and acidic residues" evidence="2">
    <location>
        <begin position="298"/>
        <end position="310"/>
    </location>
</feature>
<evidence type="ECO:0000313" key="4">
    <source>
        <dbReference type="EMBL" id="KAF7373143.1"/>
    </source>
</evidence>
<evidence type="ECO:0000256" key="2">
    <source>
        <dbReference type="SAM" id="MobiDB-lite"/>
    </source>
</evidence>
<feature type="region of interest" description="Disordered" evidence="2">
    <location>
        <begin position="298"/>
        <end position="319"/>
    </location>
</feature>
<feature type="coiled-coil region" evidence="1">
    <location>
        <begin position="270"/>
        <end position="297"/>
    </location>
</feature>
<comment type="caution">
    <text evidence="4">The sequence shown here is derived from an EMBL/GenBank/DDBJ whole genome shotgun (WGS) entry which is preliminary data.</text>
</comment>
<name>A0A8H6Z5V8_9AGAR</name>
<keyword evidence="3" id="KW-1133">Transmembrane helix</keyword>
<keyword evidence="5" id="KW-1185">Reference proteome</keyword>
<reference evidence="4" key="1">
    <citation type="submission" date="2020-05" db="EMBL/GenBank/DDBJ databases">
        <title>Mycena genomes resolve the evolution of fungal bioluminescence.</title>
        <authorList>
            <person name="Tsai I.J."/>
        </authorList>
    </citation>
    <scope>NUCLEOTIDE SEQUENCE</scope>
    <source>
        <strain evidence="4">160909Yilan</strain>
    </source>
</reference>
<accession>A0A8H6Z5V8</accession>
<feature type="region of interest" description="Disordered" evidence="2">
    <location>
        <begin position="1"/>
        <end position="111"/>
    </location>
</feature>
<feature type="compositionally biased region" description="Acidic residues" evidence="2">
    <location>
        <begin position="58"/>
        <end position="71"/>
    </location>
</feature>
<keyword evidence="3" id="KW-0472">Membrane</keyword>
<organism evidence="4 5">
    <name type="scientific">Mycena sanguinolenta</name>
    <dbReference type="NCBI Taxonomy" id="230812"/>
    <lineage>
        <taxon>Eukaryota</taxon>
        <taxon>Fungi</taxon>
        <taxon>Dikarya</taxon>
        <taxon>Basidiomycota</taxon>
        <taxon>Agaricomycotina</taxon>
        <taxon>Agaricomycetes</taxon>
        <taxon>Agaricomycetidae</taxon>
        <taxon>Agaricales</taxon>
        <taxon>Marasmiineae</taxon>
        <taxon>Mycenaceae</taxon>
        <taxon>Mycena</taxon>
    </lineage>
</organism>
<evidence type="ECO:0000256" key="3">
    <source>
        <dbReference type="SAM" id="Phobius"/>
    </source>
</evidence>
<dbReference type="PANTHER" id="PTHR42032:SF1">
    <property type="entry name" value="YALI0E30679P"/>
    <property type="match status" value="1"/>
</dbReference>
<dbReference type="EMBL" id="JACAZH010000003">
    <property type="protein sequence ID" value="KAF7373143.1"/>
    <property type="molecule type" value="Genomic_DNA"/>
</dbReference>
<dbReference type="OrthoDB" id="10263751at2759"/>
<gene>
    <name evidence="4" type="ORF">MSAN_00522200</name>
</gene>